<accession>A0A3B1BRT5</accession>
<name>A0A3B1BRT5_9ZZZZ</name>
<dbReference type="InterPro" id="IPR032577">
    <property type="entry name" value="DUF4920"/>
</dbReference>
<dbReference type="EMBL" id="UOFX01000044">
    <property type="protein sequence ID" value="VAX09025.1"/>
    <property type="molecule type" value="Genomic_DNA"/>
</dbReference>
<sequence>MRTASIFTIILFLSIGTAYGSDGNQTDHFGAEITLSSPISVDNAIEQLAQLANQEILITGKATDICQKKGCWVTLQGTKSDIRVTFINYEFFVPKTVVGKKILAQGKLFAEQMEISEARHFAQDAGKSAEEVNRINRPVIEYRFVATAVKVLP</sequence>
<proteinExistence type="predicted"/>
<gene>
    <name evidence="1" type="ORF">MNBD_GAMMA26-2254</name>
</gene>
<protein>
    <recommendedName>
        <fullName evidence="2">DUF4920 domain-containing protein</fullName>
    </recommendedName>
</protein>
<dbReference type="Pfam" id="PF16267">
    <property type="entry name" value="DUF4920"/>
    <property type="match status" value="1"/>
</dbReference>
<dbReference type="AlphaFoldDB" id="A0A3B1BRT5"/>
<organism evidence="1">
    <name type="scientific">hydrothermal vent metagenome</name>
    <dbReference type="NCBI Taxonomy" id="652676"/>
    <lineage>
        <taxon>unclassified sequences</taxon>
        <taxon>metagenomes</taxon>
        <taxon>ecological metagenomes</taxon>
    </lineage>
</organism>
<evidence type="ECO:0000313" key="1">
    <source>
        <dbReference type="EMBL" id="VAX09025.1"/>
    </source>
</evidence>
<evidence type="ECO:0008006" key="2">
    <source>
        <dbReference type="Google" id="ProtNLM"/>
    </source>
</evidence>
<reference evidence="1" key="1">
    <citation type="submission" date="2018-06" db="EMBL/GenBank/DDBJ databases">
        <authorList>
            <person name="Zhirakovskaya E."/>
        </authorList>
    </citation>
    <scope>NUCLEOTIDE SEQUENCE</scope>
</reference>